<comment type="domain">
    <text evidence="7">The N-terminal zinc finger binds to poly(A) RNA.</text>
</comment>
<proteinExistence type="inferred from homology"/>
<feature type="compositionally biased region" description="Low complexity" evidence="8">
    <location>
        <begin position="11"/>
        <end position="20"/>
    </location>
</feature>
<comment type="subcellular location">
    <subcellularLocation>
        <location evidence="1 7">Cytoplasm</location>
    </subcellularLocation>
</comment>
<feature type="region of interest" description="Disordered" evidence="8">
    <location>
        <begin position="1"/>
        <end position="128"/>
    </location>
</feature>
<dbReference type="GO" id="GO:0004672">
    <property type="term" value="F:protein kinase activity"/>
    <property type="evidence" value="ECO:0007669"/>
    <property type="project" value="InterPro"/>
</dbReference>
<dbReference type="Gene3D" id="1.20.5.5160">
    <property type="match status" value="1"/>
</dbReference>
<feature type="region of interest" description="Knob domain" evidence="7">
    <location>
        <begin position="748"/>
        <end position="842"/>
    </location>
</feature>
<dbReference type="Gene3D" id="1.10.287.3700">
    <property type="match status" value="1"/>
</dbReference>
<comment type="subunit">
    <text evidence="7">Homodimer. Forms a heterotrimer with a catalytic subunit PAN2 to form the poly(A)-nuclease (PAN) deadenylation complex. Interacts (via PAM-2 motif) with poly(A)-binding protein PAB1 (via PABC domain), conferring substrate specificity of the enzyme complex.</text>
</comment>
<evidence type="ECO:0000256" key="1">
    <source>
        <dbReference type="ARBA" id="ARBA00004496"/>
    </source>
</evidence>
<dbReference type="SUPFAM" id="SSF56112">
    <property type="entry name" value="Protein kinase-like (PK-like)"/>
    <property type="match status" value="1"/>
</dbReference>
<dbReference type="Pfam" id="PF18101">
    <property type="entry name" value="Pan3_CK"/>
    <property type="match status" value="1"/>
</dbReference>
<keyword evidence="2 7" id="KW-0963">Cytoplasm</keyword>
<sequence>MYGQAAGGQGSSASALSSAAPDFAPVSGSRAIRIVNPDDANAGLPPTSPPRRPPSSAAAPGSAMGPSSSSNAGGPGAGGPPPSRWSRASAIPSFQPRDHASQPQQQLLLQHDTPSAMGPPPGLGSGAALSARNVTAPVFVPKQRMTGSGGPPGLSTQGPPPPQGGAFDYMPNHPQQGQQPSGYPGVHMMQSQHGSAPGSQNPYAGAHHSPSMNPYSMHPQGMSPAGGPPPALGGPPGSVVSGPMGLQPLPYQPPLYHLYAPALPHISNLSPHHFALHAFFMSPHLREELQRKNEAIRAAPVPLPDASSAEGNLGASRSVKPLPEELHVYHSLIPLEPLGAAGATLADIHPALAPGSATPDARGPNGLGISSTSTMSGEPSKVFGYRTHVYRAVCKLDGKTYALRRLEGFRLQYEAAIALVERWRRVRHPGVVCVREAFTTRAFGDSSIVFVSDYHPLATNLLQEYLHPKPPRIDPRTNRLQPVNMQIPERTLWSYIVQLAGALRAVHRAGLAARCVEASKVLKTGKNRIRIGGCSIFDVLQFDPQQPTSGPGHLSRLARQQAEDLYALGILILQLATNSMSATVNASAIQRSLDLVTRTYSMDLRDLCAWLLDARPRGGSGGSHTEDSSEVFRTVAQLEAILTGLSHPTASLGESNGAASSSSSHSRLSTTSAFSDSNGGPSGWRRGVASNAKASTESKDGNGDKGPQNRCADELDAALNWGDLLEGELMKETENARLVRLVCKLGLINERPEFDHDPRWSETGDRYIIKLFRDYVFHAVDPETGQPVVDLSYILTNLNKLDAGSDEKIVLTSRDEQSCLVVSYRDIKNCIENAFQDLARPR</sequence>
<reference evidence="10" key="1">
    <citation type="journal article" date="2023" name="PhytoFront">
        <title>Draft Genome Resources of Seven Strains of Tilletia horrida, Causal Agent of Kernel Smut of Rice.</title>
        <authorList>
            <person name="Khanal S."/>
            <person name="Antony Babu S."/>
            <person name="Zhou X.G."/>
        </authorList>
    </citation>
    <scope>NUCLEOTIDE SEQUENCE</scope>
    <source>
        <strain evidence="10">TX3</strain>
    </source>
</reference>
<comment type="domain">
    <text evidence="7">The pseudokinase domain, the coiled-coil (CC), and C-terminal knob domain (CK) form a structural unit (PKC) that forms an extensive high-affinity interaction surface for PAN2.</text>
</comment>
<dbReference type="GO" id="GO:0031251">
    <property type="term" value="C:PAN complex"/>
    <property type="evidence" value="ECO:0007669"/>
    <property type="project" value="UniProtKB-UniRule"/>
</dbReference>
<feature type="binding site" evidence="7">
    <location>
        <begin position="519"/>
        <end position="520"/>
    </location>
    <ligand>
        <name>ATP</name>
        <dbReference type="ChEBI" id="CHEBI:30616"/>
    </ligand>
</feature>
<feature type="compositionally biased region" description="Gly residues" evidence="8">
    <location>
        <begin position="1"/>
        <end position="10"/>
    </location>
</feature>
<feature type="domain" description="Protein kinase" evidence="9">
    <location>
        <begin position="368"/>
        <end position="632"/>
    </location>
</feature>
<keyword evidence="11" id="KW-1185">Reference proteome</keyword>
<dbReference type="GO" id="GO:0000932">
    <property type="term" value="C:P-body"/>
    <property type="evidence" value="ECO:0007669"/>
    <property type="project" value="TreeGrafter"/>
</dbReference>
<comment type="caution">
    <text evidence="10">The sequence shown here is derived from an EMBL/GenBank/DDBJ whole genome shotgun (WGS) entry which is preliminary data.</text>
</comment>
<feature type="region of interest" description="Disordered" evidence="8">
    <location>
        <begin position="649"/>
        <end position="711"/>
    </location>
</feature>
<feature type="compositionally biased region" description="Low complexity" evidence="8">
    <location>
        <begin position="174"/>
        <end position="185"/>
    </location>
</feature>
<dbReference type="AlphaFoldDB" id="A0AAN6G3W3"/>
<dbReference type="FunFam" id="1.10.287.3700:FF:000001">
    <property type="entry name" value="PAN2-PAN3 deadenylation complex subunit PAN3"/>
    <property type="match status" value="1"/>
</dbReference>
<dbReference type="GO" id="GO:0006397">
    <property type="term" value="P:mRNA processing"/>
    <property type="evidence" value="ECO:0007669"/>
    <property type="project" value="UniProtKB-KW"/>
</dbReference>
<dbReference type="FunFam" id="1.20.5.5160:FF:000002">
    <property type="entry name" value="PAN2-PAN3 deadenylation complex subunit PAN3"/>
    <property type="match status" value="1"/>
</dbReference>
<feature type="compositionally biased region" description="Low complexity" evidence="8">
    <location>
        <begin position="650"/>
        <end position="675"/>
    </location>
</feature>
<keyword evidence="4 7" id="KW-0547">Nucleotide-binding</keyword>
<gene>
    <name evidence="7 10" type="primary">PAN3</name>
    <name evidence="10" type="ORF">OC842_007443</name>
</gene>
<dbReference type="PANTHER" id="PTHR12272:SF11">
    <property type="entry name" value="PAN2-PAN3 DEADENYLATION COMPLEX SUBUNIT PAN3"/>
    <property type="match status" value="1"/>
</dbReference>
<evidence type="ECO:0000313" key="11">
    <source>
        <dbReference type="Proteomes" id="UP001176521"/>
    </source>
</evidence>
<evidence type="ECO:0000256" key="2">
    <source>
        <dbReference type="ARBA" id="ARBA00022490"/>
    </source>
</evidence>
<evidence type="ECO:0000256" key="4">
    <source>
        <dbReference type="ARBA" id="ARBA00022741"/>
    </source>
</evidence>
<dbReference type="InterPro" id="IPR000719">
    <property type="entry name" value="Prot_kinase_dom"/>
</dbReference>
<dbReference type="Proteomes" id="UP001176521">
    <property type="component" value="Unassembled WGS sequence"/>
</dbReference>
<comment type="domain">
    <text evidence="7">Contains a pseudokinase domain. The protein kinase domain is predicted to be catalytically inactive because some of the residues important for catalytic activity are substituted and it lacks the equivalent of the binding site for a peptide substrate. However, it has retained an ATP-binding site and ATP-binding is required for mRNA degradation, stimulating the activity of the PAN2 nuclease in vitro. The nucleotide-binding site is juxtaposed to the RNase active site of PAN2 in the complex and may actually bind nucleosides of a poly(A) RNA rather than ATP, feeding the poly(A)-tail to the active site of the deadenylase and thus increasing the efficiency with which this distributive enzyme degrades oligo(A) RNAs.</text>
</comment>
<feature type="coiled-coil region" evidence="7">
    <location>
        <begin position="709"/>
        <end position="747"/>
    </location>
</feature>
<evidence type="ECO:0000256" key="6">
    <source>
        <dbReference type="ARBA" id="ARBA00023054"/>
    </source>
</evidence>
<organism evidence="10 11">
    <name type="scientific">Tilletia horrida</name>
    <dbReference type="NCBI Taxonomy" id="155126"/>
    <lineage>
        <taxon>Eukaryota</taxon>
        <taxon>Fungi</taxon>
        <taxon>Dikarya</taxon>
        <taxon>Basidiomycota</taxon>
        <taxon>Ustilaginomycotina</taxon>
        <taxon>Exobasidiomycetes</taxon>
        <taxon>Tilletiales</taxon>
        <taxon>Tilletiaceae</taxon>
        <taxon>Tilletia</taxon>
    </lineage>
</organism>
<keyword evidence="5 7" id="KW-0067">ATP-binding</keyword>
<dbReference type="EMBL" id="JAPDMQ010000976">
    <property type="protein sequence ID" value="KAK0519480.1"/>
    <property type="molecule type" value="Genomic_DNA"/>
</dbReference>
<dbReference type="HAMAP" id="MF_03181">
    <property type="entry name" value="PAN3"/>
    <property type="match status" value="1"/>
</dbReference>
<feature type="binding site" evidence="7">
    <location>
        <position position="404"/>
    </location>
    <ligand>
        <name>ATP</name>
        <dbReference type="ChEBI" id="CHEBI:30616"/>
    </ligand>
</feature>
<dbReference type="PANTHER" id="PTHR12272">
    <property type="entry name" value="DEADENYLATION COMPLEX SUBUNIT PAN3"/>
    <property type="match status" value="1"/>
</dbReference>
<evidence type="ECO:0000256" key="5">
    <source>
        <dbReference type="ARBA" id="ARBA00022840"/>
    </source>
</evidence>
<dbReference type="Gene3D" id="1.10.510.10">
    <property type="entry name" value="Transferase(Phosphotransferase) domain 1"/>
    <property type="match status" value="1"/>
</dbReference>
<protein>
    <recommendedName>
        <fullName evidence="7">PAN2-PAN3 deadenylation complex subunit PAN3</fullName>
    </recommendedName>
    <alternativeName>
        <fullName evidence="7">PAB1P-dependent poly(A)-specific ribonuclease</fullName>
    </alternativeName>
    <alternativeName>
        <fullName evidence="7">Poly(A)-nuclease deadenylation complex subunit 3</fullName>
        <shortName evidence="7">PAN deadenylation complex subunit 3</shortName>
    </alternativeName>
</protein>
<dbReference type="InterPro" id="IPR041332">
    <property type="entry name" value="Pan3_CK"/>
</dbReference>
<feature type="compositionally biased region" description="Polar residues" evidence="8">
    <location>
        <begin position="189"/>
        <end position="202"/>
    </location>
</feature>
<evidence type="ECO:0000256" key="3">
    <source>
        <dbReference type="ARBA" id="ARBA00022664"/>
    </source>
</evidence>
<dbReference type="InterPro" id="IPR030844">
    <property type="entry name" value="PAN3"/>
</dbReference>
<evidence type="ECO:0000256" key="8">
    <source>
        <dbReference type="SAM" id="MobiDB-lite"/>
    </source>
</evidence>
<dbReference type="GO" id="GO:0005524">
    <property type="term" value="F:ATP binding"/>
    <property type="evidence" value="ECO:0007669"/>
    <property type="project" value="UniProtKB-UniRule"/>
</dbReference>
<comment type="caution">
    <text evidence="7">Lacks conserved residue(s) required for the propagation of feature annotation.</text>
</comment>
<name>A0AAN6G3W3_9BASI</name>
<evidence type="ECO:0000256" key="7">
    <source>
        <dbReference type="HAMAP-Rule" id="MF_03181"/>
    </source>
</evidence>
<feature type="region of interest" description="Disordered" evidence="8">
    <location>
        <begin position="142"/>
        <end position="244"/>
    </location>
</feature>
<dbReference type="SMART" id="SM00220">
    <property type="entry name" value="S_TKc"/>
    <property type="match status" value="1"/>
</dbReference>
<dbReference type="GO" id="GO:0008143">
    <property type="term" value="F:poly(A) binding"/>
    <property type="evidence" value="ECO:0007669"/>
    <property type="project" value="TreeGrafter"/>
</dbReference>
<comment type="similarity">
    <text evidence="7">Belongs to the protein kinase superfamily. PAN3 family.</text>
</comment>
<dbReference type="PROSITE" id="PS50011">
    <property type="entry name" value="PROTEIN_KINASE_DOM"/>
    <property type="match status" value="1"/>
</dbReference>
<keyword evidence="3 7" id="KW-0507">mRNA processing</keyword>
<dbReference type="GO" id="GO:0000289">
    <property type="term" value="P:nuclear-transcribed mRNA poly(A) tail shortening"/>
    <property type="evidence" value="ECO:0007669"/>
    <property type="project" value="UniProtKB-UniRule"/>
</dbReference>
<comment type="function">
    <text evidence="7">Regulatory subunit of the poly(A)-nuclease (PAN) deadenylation complex, one of two cytoplasmic mRNA deadenylases involved in mRNA turnover. PAN specifically shortens poly(A) tails of RNA and the activity is stimulated by poly(A)-binding protein PAB1. PAN deadenylation is followed by rapid degradation of the shortened mRNA tails by the CCR4-NOT complex. Deadenylated mRNAs are then degraded by two alternative mechanisms, namely exosome-mediated 3'-5' exonucleolytic degradation, or deadenlyation-dependent mRNA decaping and subsequent 5'-3' exonucleolytic degradation by XRN1. May also be involved in post-transcriptional maturation of mRNA poly(A) tails. PAN3 acts as a positive regulator for PAN activity, recruiting the catalytic subunit PAN2 to mRNA via its interaction with RNA and with PAB1.</text>
</comment>
<keyword evidence="6 7" id="KW-0175">Coiled coil</keyword>
<dbReference type="InterPro" id="IPR011009">
    <property type="entry name" value="Kinase-like_dom_sf"/>
</dbReference>
<accession>A0AAN6G3W3</accession>
<evidence type="ECO:0000259" key="9">
    <source>
        <dbReference type="PROSITE" id="PS50011"/>
    </source>
</evidence>
<feature type="compositionally biased region" description="Low complexity" evidence="8">
    <location>
        <begin position="54"/>
        <end position="72"/>
    </location>
</feature>
<evidence type="ECO:0000313" key="10">
    <source>
        <dbReference type="EMBL" id="KAK0519480.1"/>
    </source>
</evidence>